<reference evidence="3 4" key="1">
    <citation type="journal article" date="2023" name="Plants (Basel)">
        <title>Bridging the Gap: Combining Genomics and Transcriptomics Approaches to Understand Stylosanthes scabra, an Orphan Legume from the Brazilian Caatinga.</title>
        <authorList>
            <person name="Ferreira-Neto J.R.C."/>
            <person name="da Silva M.D."/>
            <person name="Binneck E."/>
            <person name="de Melo N.F."/>
            <person name="da Silva R.H."/>
            <person name="de Melo A.L.T.M."/>
            <person name="Pandolfi V."/>
            <person name="Bustamante F.O."/>
            <person name="Brasileiro-Vidal A.C."/>
            <person name="Benko-Iseppon A.M."/>
        </authorList>
    </citation>
    <scope>NUCLEOTIDE SEQUENCE [LARGE SCALE GENOMIC DNA]</scope>
    <source>
        <tissue evidence="3">Leaves</tissue>
    </source>
</reference>
<keyword evidence="4" id="KW-1185">Reference proteome</keyword>
<dbReference type="Proteomes" id="UP001341840">
    <property type="component" value="Unassembled WGS sequence"/>
</dbReference>
<evidence type="ECO:0000259" key="2">
    <source>
        <dbReference type="Pfam" id="PF20167"/>
    </source>
</evidence>
<evidence type="ECO:0000313" key="3">
    <source>
        <dbReference type="EMBL" id="MED6161629.1"/>
    </source>
</evidence>
<sequence length="414" mass="47717">MPHHTHHPPLSASQRPAPSLLPQEQHQPTLPPRLGVPLLHSISSFTIFYSTPFLFVFLLSFSAPTRTMADEEILDSHCFLTLFNQRLFDETVSRKKIIPEIGFNLRDGTYPEIEEQIKKRGWRRLASPQDEVAKAMIREFYANVGRTDEQMAGLDQHPYTIRVRGKTIDFSPENIRKVMRFKEETRGAQFNYHQRCPTEEELNLILRELCENGATWKMGKGKDPKPIQLRRPEFTNLARGWQEFVIHNLLPTGNKSEITVARAILIHSIIRRDEIRAEEIIADQIIDITQGLGGQGKIAFPSTIYKLCKAAKVKMNREYGGYEHCDGGRFITNEVIETIRIPHIAIGRHVEQGNEDEPMSQFVPPHEAHNVADGAEFGNQENDHDHQFEHHWERPSYVEAIPQLEQPPPQYNYQ</sequence>
<dbReference type="Pfam" id="PF20167">
    <property type="entry name" value="Transposase_32"/>
    <property type="match status" value="1"/>
</dbReference>
<name>A0ABU6UKM4_9FABA</name>
<feature type="region of interest" description="Disordered" evidence="1">
    <location>
        <begin position="1"/>
        <end position="27"/>
    </location>
</feature>
<comment type="caution">
    <text evidence="3">The sequence shown here is derived from an EMBL/GenBank/DDBJ whole genome shotgun (WGS) entry which is preliminary data.</text>
</comment>
<feature type="domain" description="Putative plant transposon protein" evidence="2">
    <location>
        <begin position="118"/>
        <end position="313"/>
    </location>
</feature>
<protein>
    <recommendedName>
        <fullName evidence="2">Putative plant transposon protein domain-containing protein</fullName>
    </recommendedName>
</protein>
<gene>
    <name evidence="3" type="ORF">PIB30_062551</name>
</gene>
<dbReference type="InterPro" id="IPR046796">
    <property type="entry name" value="Transposase_32_dom"/>
</dbReference>
<evidence type="ECO:0000256" key="1">
    <source>
        <dbReference type="SAM" id="MobiDB-lite"/>
    </source>
</evidence>
<accession>A0ABU6UKM4</accession>
<proteinExistence type="predicted"/>
<dbReference type="EMBL" id="JASCZI010121411">
    <property type="protein sequence ID" value="MED6161629.1"/>
    <property type="molecule type" value="Genomic_DNA"/>
</dbReference>
<evidence type="ECO:0000313" key="4">
    <source>
        <dbReference type="Proteomes" id="UP001341840"/>
    </source>
</evidence>
<organism evidence="3 4">
    <name type="scientific">Stylosanthes scabra</name>
    <dbReference type="NCBI Taxonomy" id="79078"/>
    <lineage>
        <taxon>Eukaryota</taxon>
        <taxon>Viridiplantae</taxon>
        <taxon>Streptophyta</taxon>
        <taxon>Embryophyta</taxon>
        <taxon>Tracheophyta</taxon>
        <taxon>Spermatophyta</taxon>
        <taxon>Magnoliopsida</taxon>
        <taxon>eudicotyledons</taxon>
        <taxon>Gunneridae</taxon>
        <taxon>Pentapetalae</taxon>
        <taxon>rosids</taxon>
        <taxon>fabids</taxon>
        <taxon>Fabales</taxon>
        <taxon>Fabaceae</taxon>
        <taxon>Papilionoideae</taxon>
        <taxon>50 kb inversion clade</taxon>
        <taxon>dalbergioids sensu lato</taxon>
        <taxon>Dalbergieae</taxon>
        <taxon>Pterocarpus clade</taxon>
        <taxon>Stylosanthes</taxon>
    </lineage>
</organism>
<feature type="compositionally biased region" description="Polar residues" evidence="1">
    <location>
        <begin position="11"/>
        <end position="27"/>
    </location>
</feature>